<feature type="transmembrane region" description="Helical" evidence="1">
    <location>
        <begin position="7"/>
        <end position="30"/>
    </location>
</feature>
<protein>
    <submittedName>
        <fullName evidence="2">Uncharacterized protein</fullName>
    </submittedName>
</protein>
<feature type="transmembrane region" description="Helical" evidence="1">
    <location>
        <begin position="178"/>
        <end position="198"/>
    </location>
</feature>
<dbReference type="Proteomes" id="UP000886741">
    <property type="component" value="Unassembled WGS sequence"/>
</dbReference>
<dbReference type="EMBL" id="DVJJ01000015">
    <property type="protein sequence ID" value="HIS63848.1"/>
    <property type="molecule type" value="Genomic_DNA"/>
</dbReference>
<evidence type="ECO:0000256" key="1">
    <source>
        <dbReference type="SAM" id="Phobius"/>
    </source>
</evidence>
<keyword evidence="1" id="KW-0472">Membrane</keyword>
<keyword evidence="1" id="KW-0812">Transmembrane</keyword>
<dbReference type="AlphaFoldDB" id="A0A9D1JSM3"/>
<comment type="caution">
    <text evidence="2">The sequence shown here is derived from an EMBL/GenBank/DDBJ whole genome shotgun (WGS) entry which is preliminary data.</text>
</comment>
<keyword evidence="1" id="KW-1133">Transmembrane helix</keyword>
<proteinExistence type="predicted"/>
<accession>A0A9D1JSM3</accession>
<sequence>MIKVPKYAIPAIFIAVVVSVGLMLLSTTLYRQYTNRVTYPAYMESLQLEPGDIGAEPTADTPLATSIAEFEAMDTTLFYTIGRLRDTPYVIDGKNYYELELENEESVLVRVDWDSTELLESPMRRMPVGRWVPLTEEQIAQVDCPYLDVEDHYLDMKGDFDKVMTEGEYFVSRPLYGYFEKGTVILMLVLYIVLCIVFRKRSIEKQRRNAQR</sequence>
<name>A0A9D1JSM3_9FIRM</name>
<gene>
    <name evidence="2" type="ORF">IAA83_00575</name>
</gene>
<reference evidence="2" key="1">
    <citation type="submission" date="2020-10" db="EMBL/GenBank/DDBJ databases">
        <authorList>
            <person name="Gilroy R."/>
        </authorList>
    </citation>
    <scope>NUCLEOTIDE SEQUENCE</scope>
    <source>
        <strain evidence="2">ChiBcec16-1751</strain>
    </source>
</reference>
<reference evidence="2" key="2">
    <citation type="journal article" date="2021" name="PeerJ">
        <title>Extensive microbial diversity within the chicken gut microbiome revealed by metagenomics and culture.</title>
        <authorList>
            <person name="Gilroy R."/>
            <person name="Ravi A."/>
            <person name="Getino M."/>
            <person name="Pursley I."/>
            <person name="Horton D.L."/>
            <person name="Alikhan N.F."/>
            <person name="Baker D."/>
            <person name="Gharbi K."/>
            <person name="Hall N."/>
            <person name="Watson M."/>
            <person name="Adriaenssens E.M."/>
            <person name="Foster-Nyarko E."/>
            <person name="Jarju S."/>
            <person name="Secka A."/>
            <person name="Antonio M."/>
            <person name="Oren A."/>
            <person name="Chaudhuri R.R."/>
            <person name="La Ragione R."/>
            <person name="Hildebrand F."/>
            <person name="Pallen M.J."/>
        </authorList>
    </citation>
    <scope>NUCLEOTIDE SEQUENCE</scope>
    <source>
        <strain evidence="2">ChiBcec16-1751</strain>
    </source>
</reference>
<organism evidence="2 3">
    <name type="scientific">Candidatus Avoscillospira avistercoris</name>
    <dbReference type="NCBI Taxonomy" id="2840707"/>
    <lineage>
        <taxon>Bacteria</taxon>
        <taxon>Bacillati</taxon>
        <taxon>Bacillota</taxon>
        <taxon>Clostridia</taxon>
        <taxon>Eubacteriales</taxon>
        <taxon>Oscillospiraceae</taxon>
        <taxon>Oscillospiraceae incertae sedis</taxon>
        <taxon>Candidatus Avoscillospira</taxon>
    </lineage>
</organism>
<evidence type="ECO:0000313" key="3">
    <source>
        <dbReference type="Proteomes" id="UP000886741"/>
    </source>
</evidence>
<evidence type="ECO:0000313" key="2">
    <source>
        <dbReference type="EMBL" id="HIS63848.1"/>
    </source>
</evidence>